<protein>
    <recommendedName>
        <fullName evidence="3">Hemerythrin HHE cation binding domain-containing protein</fullName>
    </recommendedName>
</protein>
<gene>
    <name evidence="1" type="ORF">SAMN05421720_10914</name>
</gene>
<dbReference type="Proteomes" id="UP000199412">
    <property type="component" value="Unassembled WGS sequence"/>
</dbReference>
<name>A0A1G7ED78_9PROT</name>
<accession>A0A1G7ED78</accession>
<evidence type="ECO:0000313" key="2">
    <source>
        <dbReference type="Proteomes" id="UP000199412"/>
    </source>
</evidence>
<dbReference type="RefSeq" id="WP_092786696.1">
    <property type="nucleotide sequence ID" value="NZ_FNAP01000009.1"/>
</dbReference>
<reference evidence="1 2" key="1">
    <citation type="submission" date="2016-10" db="EMBL/GenBank/DDBJ databases">
        <authorList>
            <person name="de Groot N.N."/>
        </authorList>
    </citation>
    <scope>NUCLEOTIDE SEQUENCE [LARGE SCALE GENOMIC DNA]</scope>
    <source>
        <strain evidence="1 2">ATCC 700224</strain>
    </source>
</reference>
<dbReference type="OrthoDB" id="9950752at2"/>
<keyword evidence="2" id="KW-1185">Reference proteome</keyword>
<dbReference type="EMBL" id="FNAP01000009">
    <property type="protein sequence ID" value="SDE61406.1"/>
    <property type="molecule type" value="Genomic_DNA"/>
</dbReference>
<evidence type="ECO:0000313" key="1">
    <source>
        <dbReference type="EMBL" id="SDE61406.1"/>
    </source>
</evidence>
<sequence>MDVSGPRSKSVSSTLDLHHHRMVGRLKNIMDTLRHRACPADTVADEIGFLVLEVEAYRAFIHRHANVLQQTFPTMGRDELQDNADSLYFDVLKLHDRIQDGDVKDSQTAAHIARVGGRLLDRAQRSHTSKHRRRADQVAFIRAQLHGVGGRLLGSA</sequence>
<organism evidence="1 2">
    <name type="scientific">Rhodospira trueperi</name>
    <dbReference type="NCBI Taxonomy" id="69960"/>
    <lineage>
        <taxon>Bacteria</taxon>
        <taxon>Pseudomonadati</taxon>
        <taxon>Pseudomonadota</taxon>
        <taxon>Alphaproteobacteria</taxon>
        <taxon>Rhodospirillales</taxon>
        <taxon>Rhodospirillaceae</taxon>
        <taxon>Rhodospira</taxon>
    </lineage>
</organism>
<proteinExistence type="predicted"/>
<evidence type="ECO:0008006" key="3">
    <source>
        <dbReference type="Google" id="ProtNLM"/>
    </source>
</evidence>
<dbReference type="AlphaFoldDB" id="A0A1G7ED78"/>